<dbReference type="InterPro" id="IPR006094">
    <property type="entry name" value="Oxid_FAD_bind_N"/>
</dbReference>
<dbReference type="EC" id="1.1.99.14" evidence="6"/>
<keyword evidence="2" id="KW-0285">Flavoprotein</keyword>
<evidence type="ECO:0000313" key="6">
    <source>
        <dbReference type="EMBL" id="VAW94407.1"/>
    </source>
</evidence>
<dbReference type="InterPro" id="IPR016169">
    <property type="entry name" value="FAD-bd_PCMH_sub2"/>
</dbReference>
<dbReference type="EMBL" id="UOFT01000038">
    <property type="protein sequence ID" value="VAW94407.1"/>
    <property type="molecule type" value="Genomic_DNA"/>
</dbReference>
<dbReference type="InterPro" id="IPR036318">
    <property type="entry name" value="FAD-bd_PCMH-like_sf"/>
</dbReference>
<reference evidence="6" key="1">
    <citation type="submission" date="2018-06" db="EMBL/GenBank/DDBJ databases">
        <authorList>
            <person name="Zhirakovskaya E."/>
        </authorList>
    </citation>
    <scope>NUCLEOTIDE SEQUENCE</scope>
</reference>
<keyword evidence="4 6" id="KW-0560">Oxidoreductase</keyword>
<dbReference type="NCBIfam" id="NF008439">
    <property type="entry name" value="PRK11282.1"/>
    <property type="match status" value="1"/>
</dbReference>
<evidence type="ECO:0000259" key="5">
    <source>
        <dbReference type="PROSITE" id="PS51387"/>
    </source>
</evidence>
<dbReference type="GO" id="GO:0019154">
    <property type="term" value="F:glycolate dehydrogenase activity"/>
    <property type="evidence" value="ECO:0007669"/>
    <property type="project" value="UniProtKB-EC"/>
</dbReference>
<gene>
    <name evidence="6" type="ORF">MNBD_GAMMA23-2545</name>
</gene>
<evidence type="ECO:0000256" key="1">
    <source>
        <dbReference type="ARBA" id="ARBA00001974"/>
    </source>
</evidence>
<dbReference type="SUPFAM" id="SSF55103">
    <property type="entry name" value="FAD-linked oxidases, C-terminal domain"/>
    <property type="match status" value="1"/>
</dbReference>
<evidence type="ECO:0000256" key="2">
    <source>
        <dbReference type="ARBA" id="ARBA00022630"/>
    </source>
</evidence>
<dbReference type="PANTHER" id="PTHR11748:SF103">
    <property type="entry name" value="GLYCOLATE OXIDASE SUBUNIT GLCE"/>
    <property type="match status" value="1"/>
</dbReference>
<evidence type="ECO:0000256" key="4">
    <source>
        <dbReference type="ARBA" id="ARBA00023002"/>
    </source>
</evidence>
<dbReference type="Pfam" id="PF02913">
    <property type="entry name" value="FAD-oxidase_C"/>
    <property type="match status" value="1"/>
</dbReference>
<dbReference type="InterPro" id="IPR016171">
    <property type="entry name" value="Vanillyl_alc_oxidase_C-sub2"/>
</dbReference>
<dbReference type="AlphaFoldDB" id="A0A3B1A489"/>
<dbReference type="PANTHER" id="PTHR11748">
    <property type="entry name" value="D-LACTATE DEHYDROGENASE"/>
    <property type="match status" value="1"/>
</dbReference>
<name>A0A3B1A489_9ZZZZ</name>
<dbReference type="SUPFAM" id="SSF56176">
    <property type="entry name" value="FAD-binding/transporter-associated domain-like"/>
    <property type="match status" value="1"/>
</dbReference>
<sequence length="371" mass="40966">MASSIFLSLSVFKQIDLIQMNDISKTLQEKIIDTHANKTALQIAGGNSKDFYGRTPRGKKLDVSGHTGILNYEPTELVITARAGTPLSEIEKVLAENNQMLPFEPPHFGEAATLGGTIACNFSGSRRPYSGAARDFVLGIKLLNGRGEILRFGGEVMKNVAGYDVSRLMAGTLGTLGVLLEISLKVLPCNEKETTLVKELDEQSAIDTIVRCSAKSIPLSASLYDGNHLYLRLCGTPNSVAKAKQKIGGDEFDDGHSFWHKINEHTHPFFNSPHPLWRLSLAPCTPPLEIKGKLLLDWGGAQRWLLSTEPEDKIRSVIQTTGGHAVCFRNGDRQQQVFQPLQPKMLALHQNLKKAFDPNNIFNPGRMYKEF</sequence>
<organism evidence="6">
    <name type="scientific">hydrothermal vent metagenome</name>
    <dbReference type="NCBI Taxonomy" id="652676"/>
    <lineage>
        <taxon>unclassified sequences</taxon>
        <taxon>metagenomes</taxon>
        <taxon>ecological metagenomes</taxon>
    </lineage>
</organism>
<accession>A0A3B1A489</accession>
<keyword evidence="3" id="KW-0274">FAD</keyword>
<dbReference type="InterPro" id="IPR004113">
    <property type="entry name" value="FAD-bd_oxidored_4_C"/>
</dbReference>
<dbReference type="Gene3D" id="1.10.45.10">
    <property type="entry name" value="Vanillyl-alcohol Oxidase, Chain A, domain 4"/>
    <property type="match status" value="1"/>
</dbReference>
<dbReference type="PROSITE" id="PS51387">
    <property type="entry name" value="FAD_PCMH"/>
    <property type="match status" value="1"/>
</dbReference>
<evidence type="ECO:0000256" key="3">
    <source>
        <dbReference type="ARBA" id="ARBA00022827"/>
    </source>
</evidence>
<comment type="cofactor">
    <cofactor evidence="1">
        <name>FAD</name>
        <dbReference type="ChEBI" id="CHEBI:57692"/>
    </cofactor>
</comment>
<protein>
    <submittedName>
        <fullName evidence="6">Glycolate dehydrogenase, FAD-binding subunit GlcE</fullName>
        <ecNumber evidence="6">1.1.99.14</ecNumber>
    </submittedName>
</protein>
<dbReference type="InterPro" id="IPR016164">
    <property type="entry name" value="FAD-linked_Oxase-like_C"/>
</dbReference>
<feature type="domain" description="FAD-binding PCMH-type" evidence="5">
    <location>
        <begin position="7"/>
        <end position="189"/>
    </location>
</feature>
<proteinExistence type="predicted"/>
<dbReference type="GO" id="GO:0071949">
    <property type="term" value="F:FAD binding"/>
    <property type="evidence" value="ECO:0007669"/>
    <property type="project" value="InterPro"/>
</dbReference>
<dbReference type="Pfam" id="PF01565">
    <property type="entry name" value="FAD_binding_4"/>
    <property type="match status" value="1"/>
</dbReference>
<dbReference type="InterPro" id="IPR016166">
    <property type="entry name" value="FAD-bd_PCMH"/>
</dbReference>
<dbReference type="Gene3D" id="3.30.465.10">
    <property type="match status" value="1"/>
</dbReference>